<evidence type="ECO:0000313" key="1">
    <source>
        <dbReference type="EMBL" id="AEG71693.1"/>
    </source>
</evidence>
<evidence type="ECO:0000313" key="2">
    <source>
        <dbReference type="Proteomes" id="UP000007953"/>
    </source>
</evidence>
<sequence>MWAPRDAATGLLPGRVLCTQAMSDPQGLQRVAVLTPVARLSALLRTAPRQGWTVEHVYDY</sequence>
<dbReference type="PATRIC" id="fig|1031711.3.peg.4257"/>
<proteinExistence type="predicted"/>
<geneLocation type="plasmid" evidence="2"/>
<protein>
    <submittedName>
        <fullName evidence="1">Uncharacterized protein</fullName>
    </submittedName>
</protein>
<gene>
    <name evidence="1" type="ordered locus">RSPO_m01056</name>
</gene>
<dbReference type="KEGG" id="rsn:RSPO_m01056"/>
<dbReference type="HOGENOM" id="CLU_2938445_0_0_4"/>
<accession>F6G9A5</accession>
<dbReference type="AlphaFoldDB" id="F6G9A5"/>
<organism evidence="1 2">
    <name type="scientific">Ralstonia solanacearum (strain Po82)</name>
    <dbReference type="NCBI Taxonomy" id="1031711"/>
    <lineage>
        <taxon>Bacteria</taxon>
        <taxon>Pseudomonadati</taxon>
        <taxon>Pseudomonadota</taxon>
        <taxon>Betaproteobacteria</taxon>
        <taxon>Burkholderiales</taxon>
        <taxon>Burkholderiaceae</taxon>
        <taxon>Ralstonia</taxon>
        <taxon>Ralstonia solanacearum species complex</taxon>
    </lineage>
</organism>
<keyword evidence="1" id="KW-0614">Plasmid</keyword>
<dbReference type="EMBL" id="CP002820">
    <property type="protein sequence ID" value="AEG71693.1"/>
    <property type="molecule type" value="Genomic_DNA"/>
</dbReference>
<dbReference type="Proteomes" id="UP000007953">
    <property type="component" value="Plasmid megaplasmid"/>
</dbReference>
<name>F6G9A5_RALS8</name>
<reference evidence="1 2" key="1">
    <citation type="journal article" date="2011" name="J. Bacteriol.">
        <title>Complete genome sequence of the plant pathogen Ralstonia solanacearum strain Po82.</title>
        <authorList>
            <person name="Xu J."/>
            <person name="Zheng H.J."/>
            <person name="Liu L."/>
            <person name="Pan Z.C."/>
            <person name="Prior P."/>
            <person name="Tang B."/>
            <person name="Xu J.S."/>
            <person name="Zhang H."/>
            <person name="Tian Q."/>
            <person name="Zhang L.Q."/>
            <person name="Feng J."/>
        </authorList>
    </citation>
    <scope>NUCLEOTIDE SEQUENCE [LARGE SCALE GENOMIC DNA]</scope>
    <source>
        <strain evidence="2">Po82</strain>
    </source>
</reference>